<dbReference type="AlphaFoldDB" id="A0AAW9JXF8"/>
<keyword evidence="1" id="KW-0472">Membrane</keyword>
<gene>
    <name evidence="3" type="ORF">RAK27_11585</name>
</gene>
<dbReference type="NCBIfam" id="TIGR01167">
    <property type="entry name" value="LPXTG_anchor"/>
    <property type="match status" value="1"/>
</dbReference>
<keyword evidence="1" id="KW-1133">Transmembrane helix</keyword>
<evidence type="ECO:0000256" key="1">
    <source>
        <dbReference type="SAM" id="Phobius"/>
    </source>
</evidence>
<evidence type="ECO:0000313" key="4">
    <source>
        <dbReference type="Proteomes" id="UP001290462"/>
    </source>
</evidence>
<comment type="caution">
    <text evidence="3">The sequence shown here is derived from an EMBL/GenBank/DDBJ whole genome shotgun (WGS) entry which is preliminary data.</text>
</comment>
<feature type="signal peptide" evidence="2">
    <location>
        <begin position="1"/>
        <end position="26"/>
    </location>
</feature>
<protein>
    <submittedName>
        <fullName evidence="3">LPXTG cell wall anchor domain-containing protein</fullName>
    </submittedName>
</protein>
<evidence type="ECO:0000313" key="3">
    <source>
        <dbReference type="EMBL" id="MDZ5759304.1"/>
    </source>
</evidence>
<keyword evidence="1" id="KW-0812">Transmembrane</keyword>
<sequence length="113" mass="12837">MKRKQPVIAAFIIFVFCLATPIYSNAEGQDNEYKSNGDISFYGEYIPLTEEEKEANKELPQTTKDKIIYAPLNQGTVNQKYTLPQTGEQLPINMMITGFVLLGLAYIVRKQKI</sequence>
<dbReference type="Proteomes" id="UP001290462">
    <property type="component" value="Unassembled WGS sequence"/>
</dbReference>
<dbReference type="EMBL" id="JAVBVO010000003">
    <property type="protein sequence ID" value="MDZ5759304.1"/>
    <property type="molecule type" value="Genomic_DNA"/>
</dbReference>
<reference evidence="3" key="1">
    <citation type="submission" date="2023-08" db="EMBL/GenBank/DDBJ databases">
        <title>Genomic characterization of piscicolin 126 produced by Carnobacterium maltaromaticum CM22 strain isolated from salmon (Salmo salar).</title>
        <authorList>
            <person name="Gonzalez-Gragera E."/>
            <person name="Garcia-Lopez J.D."/>
            <person name="Teso-Perez C."/>
            <person name="Gimenez-Hernandez I."/>
            <person name="Peralta-Sanchez J.M."/>
            <person name="Valdivia E."/>
            <person name="Montalban-Lopez M."/>
            <person name="Martin-Platero A.M."/>
            <person name="Banos A."/>
            <person name="Martinez-Bueno M."/>
        </authorList>
    </citation>
    <scope>NUCLEOTIDE SEQUENCE</scope>
    <source>
        <strain evidence="3">CM22</strain>
    </source>
</reference>
<evidence type="ECO:0000256" key="2">
    <source>
        <dbReference type="SAM" id="SignalP"/>
    </source>
</evidence>
<proteinExistence type="predicted"/>
<keyword evidence="2" id="KW-0732">Signal</keyword>
<organism evidence="3 4">
    <name type="scientific">Carnobacterium maltaromaticum</name>
    <name type="common">Carnobacterium piscicola</name>
    <dbReference type="NCBI Taxonomy" id="2751"/>
    <lineage>
        <taxon>Bacteria</taxon>
        <taxon>Bacillati</taxon>
        <taxon>Bacillota</taxon>
        <taxon>Bacilli</taxon>
        <taxon>Lactobacillales</taxon>
        <taxon>Carnobacteriaceae</taxon>
        <taxon>Carnobacterium</taxon>
    </lineage>
</organism>
<name>A0AAW9JXF8_CARML</name>
<accession>A0AAW9JXF8</accession>
<feature type="chain" id="PRO_5043981787" evidence="2">
    <location>
        <begin position="27"/>
        <end position="113"/>
    </location>
</feature>
<feature type="transmembrane region" description="Helical" evidence="1">
    <location>
        <begin position="90"/>
        <end position="108"/>
    </location>
</feature>
<dbReference type="RefSeq" id="WP_015077634.1">
    <property type="nucleotide sequence ID" value="NZ_CP016844.1"/>
</dbReference>